<evidence type="ECO:0000313" key="2">
    <source>
        <dbReference type="Proteomes" id="UP001583280"/>
    </source>
</evidence>
<gene>
    <name evidence="1" type="ORF">Cpir12675_001738</name>
</gene>
<dbReference type="InterPro" id="IPR050587">
    <property type="entry name" value="GNT1/Glycosyltrans_8"/>
</dbReference>
<comment type="caution">
    <text evidence="1">The sequence shown here is derived from an EMBL/GenBank/DDBJ whole genome shotgun (WGS) entry which is preliminary data.</text>
</comment>
<name>A0ABR3ZDI0_9PEZI</name>
<keyword evidence="2" id="KW-1185">Reference proteome</keyword>
<accession>A0ABR3ZDI0</accession>
<protein>
    <submittedName>
        <fullName evidence="1">Uncharacterized protein</fullName>
    </submittedName>
</protein>
<evidence type="ECO:0000313" key="1">
    <source>
        <dbReference type="EMBL" id="KAL1898735.1"/>
    </source>
</evidence>
<proteinExistence type="predicted"/>
<dbReference type="Gene3D" id="3.90.550.10">
    <property type="entry name" value="Spore Coat Polysaccharide Biosynthesis Protein SpsA, Chain A"/>
    <property type="match status" value="1"/>
</dbReference>
<dbReference type="InterPro" id="IPR029044">
    <property type="entry name" value="Nucleotide-diphossugar_trans"/>
</dbReference>
<dbReference type="EMBL" id="JAWDJO010000029">
    <property type="protein sequence ID" value="KAL1898735.1"/>
    <property type="molecule type" value="Genomic_DNA"/>
</dbReference>
<dbReference type="Proteomes" id="UP001583280">
    <property type="component" value="Unassembled WGS sequence"/>
</dbReference>
<reference evidence="1 2" key="1">
    <citation type="journal article" date="2024" name="IMA Fungus">
        <title>IMA Genome - F19 : A genome assembly and annotation guide to empower mycologists, including annotated draft genome sequences of Ceratocystis pirilliformis, Diaporthe australafricana, Fusarium ophioides, Paecilomyces lecythidis, and Sporothrix stenoceras.</title>
        <authorList>
            <person name="Aylward J."/>
            <person name="Wilson A.M."/>
            <person name="Visagie C.M."/>
            <person name="Spraker J."/>
            <person name="Barnes I."/>
            <person name="Buitendag C."/>
            <person name="Ceriani C."/>
            <person name="Del Mar Angel L."/>
            <person name="du Plessis D."/>
            <person name="Fuchs T."/>
            <person name="Gasser K."/>
            <person name="Kramer D."/>
            <person name="Li W."/>
            <person name="Munsamy K."/>
            <person name="Piso A."/>
            <person name="Price J.L."/>
            <person name="Sonnekus B."/>
            <person name="Thomas C."/>
            <person name="van der Nest A."/>
            <person name="van Dijk A."/>
            <person name="van Heerden A."/>
            <person name="van Vuuren N."/>
            <person name="Yilmaz N."/>
            <person name="Duong T.A."/>
            <person name="van der Merwe N.A."/>
            <person name="Wingfield M.J."/>
            <person name="Wingfield B.D."/>
        </authorList>
    </citation>
    <scope>NUCLEOTIDE SEQUENCE [LARGE SCALE GENOMIC DNA]</scope>
    <source>
        <strain evidence="1 2">CMW 12675</strain>
    </source>
</reference>
<dbReference type="PANTHER" id="PTHR11183">
    <property type="entry name" value="GLYCOGENIN SUBFAMILY MEMBER"/>
    <property type="match status" value="1"/>
</dbReference>
<organism evidence="1 2">
    <name type="scientific">Ceratocystis pirilliformis</name>
    <dbReference type="NCBI Taxonomy" id="259994"/>
    <lineage>
        <taxon>Eukaryota</taxon>
        <taxon>Fungi</taxon>
        <taxon>Dikarya</taxon>
        <taxon>Ascomycota</taxon>
        <taxon>Pezizomycotina</taxon>
        <taxon>Sordariomycetes</taxon>
        <taxon>Hypocreomycetidae</taxon>
        <taxon>Microascales</taxon>
        <taxon>Ceratocystidaceae</taxon>
        <taxon>Ceratocystis</taxon>
    </lineage>
</organism>
<dbReference type="SUPFAM" id="SSF53448">
    <property type="entry name" value="Nucleotide-diphospho-sugar transferases"/>
    <property type="match status" value="1"/>
</dbReference>
<sequence length="151" mass="17625">MSYLNGELLVLVPSTALWERILSYIHTNAPGMDFADQSVLSELFSRRWVPLPYIYNAPCTMRWKAVYEVVWRDNKVKNLHYILDPKPWVAQTGAVGMRLEKDPAYQWRVDIDQQRKTWHKNNGITDGLRILYSGAARDGGYRIYQDCDVIM</sequence>